<dbReference type="EMBL" id="JPOS01000029">
    <property type="protein sequence ID" value="KGE87941.1"/>
    <property type="molecule type" value="Genomic_DNA"/>
</dbReference>
<feature type="chain" id="PRO_5001940007" description="DUF4294 domain-containing protein" evidence="1">
    <location>
        <begin position="20"/>
        <end position="211"/>
    </location>
</feature>
<keyword evidence="3" id="KW-1185">Reference proteome</keyword>
<dbReference type="Pfam" id="PF14127">
    <property type="entry name" value="DUF4294"/>
    <property type="match status" value="1"/>
</dbReference>
<accession>A0A098S769</accession>
<comment type="caution">
    <text evidence="2">The sequence shown here is derived from an EMBL/GenBank/DDBJ whole genome shotgun (WGS) entry which is preliminary data.</text>
</comment>
<keyword evidence="1" id="KW-0732">Signal</keyword>
<feature type="signal peptide" evidence="1">
    <location>
        <begin position="1"/>
        <end position="19"/>
    </location>
</feature>
<dbReference type="STRING" id="1524460.IX84_12525"/>
<dbReference type="AlphaFoldDB" id="A0A098S769"/>
<reference evidence="2 3" key="1">
    <citation type="journal article" date="2014" name="Int. J. Syst. Evol. Microbiol.">
        <title>Phaeodactylibacter xiamenensis gen. nov., sp. nov., a member of the family Saprospiraceae isolated from the marine alga Phaeodactylum tricornutum.</title>
        <authorList>
            <person name="Chen Z.Jr."/>
            <person name="Lei X."/>
            <person name="Lai Q."/>
            <person name="Li Y."/>
            <person name="Zhang B."/>
            <person name="Zhang J."/>
            <person name="Zhang H."/>
            <person name="Yang L."/>
            <person name="Zheng W."/>
            <person name="Tian Y."/>
            <person name="Yu Z."/>
            <person name="Xu H.Jr."/>
            <person name="Zheng T."/>
        </authorList>
    </citation>
    <scope>NUCLEOTIDE SEQUENCE [LARGE SCALE GENOMIC DNA]</scope>
    <source>
        <strain evidence="2 3">KD52</strain>
    </source>
</reference>
<evidence type="ECO:0000256" key="1">
    <source>
        <dbReference type="SAM" id="SignalP"/>
    </source>
</evidence>
<dbReference type="RefSeq" id="WP_044220610.1">
    <property type="nucleotide sequence ID" value="NZ_CAKZLC010000290.1"/>
</dbReference>
<evidence type="ECO:0000313" key="3">
    <source>
        <dbReference type="Proteomes" id="UP000029736"/>
    </source>
</evidence>
<dbReference type="Proteomes" id="UP000029736">
    <property type="component" value="Unassembled WGS sequence"/>
</dbReference>
<evidence type="ECO:0008006" key="4">
    <source>
        <dbReference type="Google" id="ProtNLM"/>
    </source>
</evidence>
<evidence type="ECO:0000313" key="2">
    <source>
        <dbReference type="EMBL" id="KGE87941.1"/>
    </source>
</evidence>
<dbReference type="OrthoDB" id="1491885at2"/>
<gene>
    <name evidence="2" type="ORF">IX84_12525</name>
</gene>
<organism evidence="2 3">
    <name type="scientific">Phaeodactylibacter xiamenensis</name>
    <dbReference type="NCBI Taxonomy" id="1524460"/>
    <lineage>
        <taxon>Bacteria</taxon>
        <taxon>Pseudomonadati</taxon>
        <taxon>Bacteroidota</taxon>
        <taxon>Saprospiria</taxon>
        <taxon>Saprospirales</taxon>
        <taxon>Haliscomenobacteraceae</taxon>
        <taxon>Phaeodactylibacter</taxon>
    </lineage>
</organism>
<name>A0A098S769_9BACT</name>
<proteinExistence type="predicted"/>
<dbReference type="InterPro" id="IPR025636">
    <property type="entry name" value="DUF4294"/>
</dbReference>
<sequence>MKNILLTFAASLFFLGLSAQETSGSVTINGQRLPYMIDACGDTLIMATLDDVSVSSMREFDNREDYLKYRRYRRYAAVVYPYAVEAIKLFREVEYATEHMKDREQRRYIRQLHRDLKREFTDPLKGLTKTQGMILIEMIERELDTPLFELIKDLRNGLTASYWNTMGSLFGHDIKEGYVEGKDPILDSVLRDMNISYEIPASRPGGAVGGE</sequence>
<protein>
    <recommendedName>
        <fullName evidence="4">DUF4294 domain-containing protein</fullName>
    </recommendedName>
</protein>